<dbReference type="GO" id="GO:0008705">
    <property type="term" value="F:methionine synthase activity"/>
    <property type="evidence" value="ECO:0007669"/>
    <property type="project" value="InterPro"/>
</dbReference>
<dbReference type="InterPro" id="IPR004223">
    <property type="entry name" value="VitB12-dep_Met_synth_activ_dom"/>
</dbReference>
<gene>
    <name evidence="2" type="ORF">CSB45_05950</name>
</gene>
<reference evidence="2 3" key="1">
    <citation type="submission" date="2017-10" db="EMBL/GenBank/DDBJ databases">
        <title>Novel microbial diversity and functional potential in the marine mammal oral microbiome.</title>
        <authorList>
            <person name="Dudek N.K."/>
            <person name="Sun C.L."/>
            <person name="Burstein D."/>
            <person name="Kantor R.S."/>
            <person name="Aliaga Goltsman D.S."/>
            <person name="Bik E.M."/>
            <person name="Thomas B.C."/>
            <person name="Banfield J.F."/>
            <person name="Relman D.A."/>
        </authorList>
    </citation>
    <scope>NUCLEOTIDE SEQUENCE [LARGE SCALE GENOMIC DNA]</scope>
    <source>
        <strain evidence="2">DOLZORAL124_49_17</strain>
    </source>
</reference>
<comment type="caution">
    <text evidence="2">The sequence shown here is derived from an EMBL/GenBank/DDBJ whole genome shotgun (WGS) entry which is preliminary data.</text>
</comment>
<feature type="domain" description="AdoMet activation" evidence="1">
    <location>
        <begin position="96"/>
        <end position="204"/>
    </location>
</feature>
<dbReference type="Proteomes" id="UP000229740">
    <property type="component" value="Unassembled WGS sequence"/>
</dbReference>
<dbReference type="AlphaFoldDB" id="A0A2G6E761"/>
<name>A0A2G6E761_9BACT</name>
<evidence type="ECO:0000313" key="3">
    <source>
        <dbReference type="Proteomes" id="UP000229740"/>
    </source>
</evidence>
<accession>A0A2G6E761</accession>
<organism evidence="2 3">
    <name type="scientific">candidate division KSB3 bacterium</name>
    <dbReference type="NCBI Taxonomy" id="2044937"/>
    <lineage>
        <taxon>Bacteria</taxon>
        <taxon>candidate division KSB3</taxon>
    </lineage>
</organism>
<dbReference type="Gene3D" id="3.40.109.40">
    <property type="match status" value="1"/>
</dbReference>
<dbReference type="SUPFAM" id="SSF56507">
    <property type="entry name" value="Methionine synthase activation domain-like"/>
    <property type="match status" value="1"/>
</dbReference>
<proteinExistence type="predicted"/>
<protein>
    <recommendedName>
        <fullName evidence="1">AdoMet activation domain-containing protein</fullName>
    </recommendedName>
</protein>
<sequence length="213" mass="24433">MQMLPVRIQYIPVEMPVKRIYSRMGFRKLSTKLSEKDRTKIDAVLQEGLMTCSLSGVYVRKKIVQQDERGVTLEGCIRWESLRLAKFLANAEDVFLIGATAGQNIVDLRERYLAEENTYHAVILDAFASEMVESAVQWIHDYLARLLRKELKTVTTRRYSPGYGDFSLDNQLLFSEFLDLETTLGVRVSDRYLLLPEKSVTAVVGILPLQHSR</sequence>
<evidence type="ECO:0000313" key="2">
    <source>
        <dbReference type="EMBL" id="PID57767.1"/>
    </source>
</evidence>
<dbReference type="Pfam" id="PF02965">
    <property type="entry name" value="Met_synt_B12"/>
    <property type="match status" value="1"/>
</dbReference>
<dbReference type="InterPro" id="IPR037010">
    <property type="entry name" value="VitB12-dep_Met_synth_activ_sf"/>
</dbReference>
<dbReference type="EMBL" id="PDPS01000025">
    <property type="protein sequence ID" value="PID57767.1"/>
    <property type="molecule type" value="Genomic_DNA"/>
</dbReference>
<evidence type="ECO:0000259" key="1">
    <source>
        <dbReference type="Pfam" id="PF02965"/>
    </source>
</evidence>